<keyword evidence="3" id="KW-1185">Reference proteome</keyword>
<reference evidence="2 3" key="1">
    <citation type="journal article" date="2008" name="PLoS Genet.">
        <title>Genomic islands in the pathogenic filamentous fungus Aspergillus fumigatus.</title>
        <authorList>
            <person name="Fedorova N.D."/>
            <person name="Khaldi N."/>
            <person name="Joardar V.S."/>
            <person name="Maiti R."/>
            <person name="Amedeo P."/>
            <person name="Anderson M.J."/>
            <person name="Crabtree J."/>
            <person name="Silva J.C."/>
            <person name="Badger J.H."/>
            <person name="Albarraq A."/>
            <person name="Angiuoli S."/>
            <person name="Bussey H."/>
            <person name="Bowyer P."/>
            <person name="Cotty P.J."/>
            <person name="Dyer P.S."/>
            <person name="Egan A."/>
            <person name="Galens K."/>
            <person name="Fraser-Liggett C.M."/>
            <person name="Haas B.J."/>
            <person name="Inman J.M."/>
            <person name="Kent R."/>
            <person name="Lemieux S."/>
            <person name="Malavazi I."/>
            <person name="Orvis J."/>
            <person name="Roemer T."/>
            <person name="Ronning C.M."/>
            <person name="Sundaram J.P."/>
            <person name="Sutton G."/>
            <person name="Turner G."/>
            <person name="Venter J.C."/>
            <person name="White O.R."/>
            <person name="Whitty B.R."/>
            <person name="Youngman P."/>
            <person name="Wolfe K.H."/>
            <person name="Goldman G.H."/>
            <person name="Wortman J.R."/>
            <person name="Jiang B."/>
            <person name="Denning D.W."/>
            <person name="Nierman W.C."/>
        </authorList>
    </citation>
    <scope>NUCLEOTIDE SEQUENCE [LARGE SCALE GENOMIC DNA]</scope>
    <source>
        <strain evidence="3">ATCC 1007 / CBS 513.65 / DSM 816 / NCTC 3887 / NRRL 1</strain>
    </source>
</reference>
<accession>A1CB79</accession>
<dbReference type="GeneID" id="4706276"/>
<evidence type="ECO:0000256" key="1">
    <source>
        <dbReference type="SAM" id="MobiDB-lite"/>
    </source>
</evidence>
<organism evidence="2 3">
    <name type="scientific">Aspergillus clavatus (strain ATCC 1007 / CBS 513.65 / DSM 816 / NCTC 3887 / NRRL 1 / QM 1276 / 107)</name>
    <dbReference type="NCBI Taxonomy" id="344612"/>
    <lineage>
        <taxon>Eukaryota</taxon>
        <taxon>Fungi</taxon>
        <taxon>Dikarya</taxon>
        <taxon>Ascomycota</taxon>
        <taxon>Pezizomycotina</taxon>
        <taxon>Eurotiomycetes</taxon>
        <taxon>Eurotiomycetidae</taxon>
        <taxon>Eurotiales</taxon>
        <taxon>Aspergillaceae</taxon>
        <taxon>Aspergillus</taxon>
        <taxon>Aspergillus subgen. Fumigati</taxon>
    </lineage>
</organism>
<dbReference type="HOGENOM" id="CLU_1937661_0_0_1"/>
<gene>
    <name evidence="2" type="ORF">ACLA_014340</name>
</gene>
<dbReference type="EMBL" id="DS027049">
    <property type="protein sequence ID" value="EAW12997.1"/>
    <property type="molecule type" value="Genomic_DNA"/>
</dbReference>
<dbReference type="VEuPathDB" id="FungiDB:ACLA_014340"/>
<dbReference type="KEGG" id="act:ACLA_014340"/>
<feature type="region of interest" description="Disordered" evidence="1">
    <location>
        <begin position="110"/>
        <end position="130"/>
    </location>
</feature>
<evidence type="ECO:0000313" key="2">
    <source>
        <dbReference type="EMBL" id="EAW12997.1"/>
    </source>
</evidence>
<name>A1CB79_ASPCL</name>
<dbReference type="RefSeq" id="XP_001274423.1">
    <property type="nucleotide sequence ID" value="XM_001274422.1"/>
</dbReference>
<evidence type="ECO:0000313" key="3">
    <source>
        <dbReference type="Proteomes" id="UP000006701"/>
    </source>
</evidence>
<dbReference type="AlphaFoldDB" id="A1CB79"/>
<sequence length="130" mass="13601">MAANRKQKACVACFRAKQKCICVPQAKKWWLLIALRVQQPQQRRALAAAVSDIQAAMACAAGDSDSDAEFIYAPAAADVSAFPAVAVVVPALAASLSVSAELLAPEFPTPEAPVTRSAGAEGLSSQTLWM</sequence>
<proteinExistence type="predicted"/>
<protein>
    <submittedName>
        <fullName evidence="2">Uncharacterized protein</fullName>
    </submittedName>
</protein>
<dbReference type="Proteomes" id="UP000006701">
    <property type="component" value="Unassembled WGS sequence"/>
</dbReference>